<comment type="caution">
    <text evidence="1">The sequence shown here is derived from an EMBL/GenBank/DDBJ whole genome shotgun (WGS) entry which is preliminary data.</text>
</comment>
<evidence type="ECO:0000313" key="2">
    <source>
        <dbReference type="Proteomes" id="UP000037035"/>
    </source>
</evidence>
<protein>
    <submittedName>
        <fullName evidence="1">Uncharacterized protein</fullName>
    </submittedName>
</protein>
<dbReference type="AlphaFoldDB" id="A0A0L6UUL6"/>
<keyword evidence="2" id="KW-1185">Reference proteome</keyword>
<organism evidence="1 2">
    <name type="scientific">Puccinia sorghi</name>
    <dbReference type="NCBI Taxonomy" id="27349"/>
    <lineage>
        <taxon>Eukaryota</taxon>
        <taxon>Fungi</taxon>
        <taxon>Dikarya</taxon>
        <taxon>Basidiomycota</taxon>
        <taxon>Pucciniomycotina</taxon>
        <taxon>Pucciniomycetes</taxon>
        <taxon>Pucciniales</taxon>
        <taxon>Pucciniaceae</taxon>
        <taxon>Puccinia</taxon>
    </lineage>
</organism>
<sequence length="179" mass="20843">MFPEEFEEDNIDPYFLDDFPDNYAHLSEQAKKTLKNTNNHFQLFYFKYNPLLITFSKRIKSTPFSIYIFTFYCTNDLIVTKDDSGKNIIIFKDLYIMSNLMYHHCSNLKNKNKISGRMSGIGFQGGYEKGKTAGERCSCFISCSLSENIPLHQEHIPSKKNLKSSQIELDTTLQKNFLI</sequence>
<dbReference type="EMBL" id="LAVV01008659">
    <property type="protein sequence ID" value="KNZ52231.1"/>
    <property type="molecule type" value="Genomic_DNA"/>
</dbReference>
<proteinExistence type="predicted"/>
<name>A0A0L6UUL6_9BASI</name>
<reference evidence="1 2" key="1">
    <citation type="submission" date="2015-08" db="EMBL/GenBank/DDBJ databases">
        <title>Next Generation Sequencing and Analysis of the Genome of Puccinia sorghi L Schw, the Causal Agent of Maize Common Rust.</title>
        <authorList>
            <person name="Rochi L."/>
            <person name="Burguener G."/>
            <person name="Darino M."/>
            <person name="Turjanski A."/>
            <person name="Kreff E."/>
            <person name="Dieguez M.J."/>
            <person name="Sacco F."/>
        </authorList>
    </citation>
    <scope>NUCLEOTIDE SEQUENCE [LARGE SCALE GENOMIC DNA]</scope>
    <source>
        <strain evidence="1 2">RO10H11247</strain>
    </source>
</reference>
<evidence type="ECO:0000313" key="1">
    <source>
        <dbReference type="EMBL" id="KNZ52231.1"/>
    </source>
</evidence>
<accession>A0A0L6UUL6</accession>
<dbReference type="VEuPathDB" id="FungiDB:VP01_3641g3"/>
<gene>
    <name evidence="1" type="ORF">VP01_3641g3</name>
</gene>
<dbReference type="Proteomes" id="UP000037035">
    <property type="component" value="Unassembled WGS sequence"/>
</dbReference>
<dbReference type="OrthoDB" id="10545527at2759"/>